<evidence type="ECO:0000313" key="4">
    <source>
        <dbReference type="Proteomes" id="UP000244168"/>
    </source>
</evidence>
<reference evidence="3 4" key="1">
    <citation type="submission" date="2018-04" db="EMBL/GenBank/DDBJ databases">
        <title>Genomic Encyclopedia of Archaeal and Bacterial Type Strains, Phase II (KMG-II): from individual species to whole genera.</title>
        <authorList>
            <person name="Goeker M."/>
        </authorList>
    </citation>
    <scope>NUCLEOTIDE SEQUENCE [LARGE SCALE GENOMIC DNA]</scope>
    <source>
        <strain evidence="3 4">DSM 26809</strain>
    </source>
</reference>
<evidence type="ECO:0000256" key="1">
    <source>
        <dbReference type="SAM" id="MobiDB-lite"/>
    </source>
</evidence>
<sequence>MKIEPAVKQRIVKNVLLSIFIYFLPLALMFVSFYISGQRPWEHQPKGKQPNQSQSSLKLNQHDPND</sequence>
<dbReference type="AlphaFoldDB" id="A0A2T5JGI1"/>
<dbReference type="Proteomes" id="UP000244168">
    <property type="component" value="Unassembled WGS sequence"/>
</dbReference>
<evidence type="ECO:0000256" key="2">
    <source>
        <dbReference type="SAM" id="Phobius"/>
    </source>
</evidence>
<keyword evidence="2" id="KW-1133">Transmembrane helix</keyword>
<dbReference type="OrthoDB" id="799513at2"/>
<accession>A0A2T5JGI1</accession>
<evidence type="ECO:0000313" key="3">
    <source>
        <dbReference type="EMBL" id="PTR01466.1"/>
    </source>
</evidence>
<protein>
    <submittedName>
        <fullName evidence="3">Uncharacterized protein</fullName>
    </submittedName>
</protein>
<feature type="transmembrane region" description="Helical" evidence="2">
    <location>
        <begin position="12"/>
        <end position="35"/>
    </location>
</feature>
<feature type="compositionally biased region" description="Polar residues" evidence="1">
    <location>
        <begin position="49"/>
        <end position="59"/>
    </location>
</feature>
<keyword evidence="4" id="KW-1185">Reference proteome</keyword>
<proteinExistence type="predicted"/>
<keyword evidence="2" id="KW-0812">Transmembrane</keyword>
<dbReference type="EMBL" id="QAOQ01000001">
    <property type="protein sequence ID" value="PTR01466.1"/>
    <property type="molecule type" value="Genomic_DNA"/>
</dbReference>
<gene>
    <name evidence="3" type="ORF">C8P68_101700</name>
</gene>
<name>A0A2T5JGI1_9SPHI</name>
<dbReference type="RefSeq" id="WP_107826850.1">
    <property type="nucleotide sequence ID" value="NZ_CP160205.1"/>
</dbReference>
<organism evidence="3 4">
    <name type="scientific">Mucilaginibacter yixingensis</name>
    <dbReference type="NCBI Taxonomy" id="1295612"/>
    <lineage>
        <taxon>Bacteria</taxon>
        <taxon>Pseudomonadati</taxon>
        <taxon>Bacteroidota</taxon>
        <taxon>Sphingobacteriia</taxon>
        <taxon>Sphingobacteriales</taxon>
        <taxon>Sphingobacteriaceae</taxon>
        <taxon>Mucilaginibacter</taxon>
    </lineage>
</organism>
<comment type="caution">
    <text evidence="3">The sequence shown here is derived from an EMBL/GenBank/DDBJ whole genome shotgun (WGS) entry which is preliminary data.</text>
</comment>
<feature type="region of interest" description="Disordered" evidence="1">
    <location>
        <begin position="41"/>
        <end position="66"/>
    </location>
</feature>
<keyword evidence="2" id="KW-0472">Membrane</keyword>